<evidence type="ECO:0000313" key="10">
    <source>
        <dbReference type="Proteomes" id="UP000000763"/>
    </source>
</evidence>
<evidence type="ECO:0000256" key="3">
    <source>
        <dbReference type="ARBA" id="ARBA00022692"/>
    </source>
</evidence>
<dbReference type="HOGENOM" id="CLU_036033_0_0_1"/>
<name>Q0JDG1_ORYSJ</name>
<dbReference type="Gene3D" id="1.10.287.2250">
    <property type="match status" value="1"/>
</dbReference>
<keyword evidence="5 7" id="KW-0472">Membrane</keyword>
<dbReference type="InterPro" id="IPR013201">
    <property type="entry name" value="Prot_inhib_I29"/>
</dbReference>
<comment type="similarity">
    <text evidence="2">Belongs to the UPF0496 family.</text>
</comment>
<sequence length="661" mass="72150">MRPWERRGVGAEGGESVGREDTDTNTNTTASSANASTSSSTAASGSSGARRNGAAAAAGEGWGRSSLSTATINLSQEYTLAIHTSSYHEIWAKIHVDGGDGQREGGVSGGGGGEEDEEDEDRCTLAGVLQPEDAVVERALGDAPDTELTRLAADYLRSTHHASLLCLSLRRALRRARALYGPITDLLALIPHAPPLAAPHRDCAFDAFLLFDQMPNPFPAPAAGFQGMHRSFVGLKNHLDLRLLRARRRRRLVRCATRGSGICLIACATGAAIAGLVLATHAITVLLAAAPACAASRGSCCPATASMKRLQQHMDRLDAAARGAYVLNNDVDTIERLVGRLHATVESDKLLVRLGLERGRGEHHTIEEVVRQLRKNHPSLLRQLADLEEHICLYFAAVNRARLLLVKDELVYQFELFLAYHHHRYITMFVCAIHGYPELVGGSRITRSEIRNPIRRPLGCHGIHGRRPRRSSFGTEPLPLRSSLSSALLCVGSLRTPRSPPPLPPPHHGEDLLASSAADSRRSLAVAAAAILPPNPSKMTRNCTPLVTTQLLHVIDPADYIQYDEADVASEEAVWALYERWRDFYGAERSHDEMLRRFGMFKDKARHVLEFNKSGASFTKALKEGADLTLEENAKRLGIRPSQRPMVNNARFPLVNIHGIK</sequence>
<protein>
    <submittedName>
        <fullName evidence="9">Os04g0405700 protein</fullName>
    </submittedName>
</protein>
<evidence type="ECO:0000256" key="7">
    <source>
        <dbReference type="SAM" id="Phobius"/>
    </source>
</evidence>
<dbReference type="InterPro" id="IPR007749">
    <property type="entry name" value="DUF677"/>
</dbReference>
<evidence type="ECO:0000256" key="2">
    <source>
        <dbReference type="ARBA" id="ARBA00009074"/>
    </source>
</evidence>
<dbReference type="InterPro" id="IPR038765">
    <property type="entry name" value="Papain-like_cys_pep_sf"/>
</dbReference>
<comment type="subcellular location">
    <subcellularLocation>
        <location evidence="1">Membrane</location>
    </subcellularLocation>
</comment>
<dbReference type="AlphaFoldDB" id="Q0JDG1"/>
<organism evidence="9 10">
    <name type="scientific">Oryza sativa subsp. japonica</name>
    <name type="common">Rice</name>
    <dbReference type="NCBI Taxonomy" id="39947"/>
    <lineage>
        <taxon>Eukaryota</taxon>
        <taxon>Viridiplantae</taxon>
        <taxon>Streptophyta</taxon>
        <taxon>Embryophyta</taxon>
        <taxon>Tracheophyta</taxon>
        <taxon>Spermatophyta</taxon>
        <taxon>Magnoliopsida</taxon>
        <taxon>Liliopsida</taxon>
        <taxon>Poales</taxon>
        <taxon>Poaceae</taxon>
        <taxon>BOP clade</taxon>
        <taxon>Oryzoideae</taxon>
        <taxon>Oryzeae</taxon>
        <taxon>Oryzinae</taxon>
        <taxon>Oryza</taxon>
        <taxon>Oryza sativa</taxon>
    </lineage>
</organism>
<accession>Q0JDG1</accession>
<feature type="region of interest" description="Disordered" evidence="6">
    <location>
        <begin position="1"/>
        <end position="52"/>
    </location>
</feature>
<keyword evidence="4 7" id="KW-1133">Transmembrane helix</keyword>
<dbReference type="SMART" id="SM00848">
    <property type="entry name" value="Inhibitor_I29"/>
    <property type="match status" value="1"/>
</dbReference>
<feature type="transmembrane region" description="Helical" evidence="7">
    <location>
        <begin position="255"/>
        <end position="279"/>
    </location>
</feature>
<feature type="compositionally biased region" description="Low complexity" evidence="6">
    <location>
        <begin position="24"/>
        <end position="52"/>
    </location>
</feature>
<feature type="region of interest" description="Disordered" evidence="6">
    <location>
        <begin position="98"/>
        <end position="120"/>
    </location>
</feature>
<proteinExistence type="inferred from homology"/>
<dbReference type="GO" id="GO:0016020">
    <property type="term" value="C:membrane"/>
    <property type="evidence" value="ECO:0007669"/>
    <property type="project" value="UniProtKB-SubCell"/>
</dbReference>
<evidence type="ECO:0000256" key="5">
    <source>
        <dbReference type="ARBA" id="ARBA00023136"/>
    </source>
</evidence>
<evidence type="ECO:0000259" key="8">
    <source>
        <dbReference type="SMART" id="SM00848"/>
    </source>
</evidence>
<evidence type="ECO:0000313" key="9">
    <source>
        <dbReference type="EMBL" id="BAF14626.2"/>
    </source>
</evidence>
<dbReference type="EMBL" id="AP008210">
    <property type="protein sequence ID" value="BAF14626.2"/>
    <property type="molecule type" value="Genomic_DNA"/>
</dbReference>
<dbReference type="PANTHER" id="PTHR31113:SF5">
    <property type="entry name" value="OS04G0405700 PROTEIN"/>
    <property type="match status" value="1"/>
</dbReference>
<dbReference type="SUPFAM" id="SSF54001">
    <property type="entry name" value="Cysteine proteinases"/>
    <property type="match status" value="1"/>
</dbReference>
<gene>
    <name evidence="9" type="ordered locus">Os04g0405700</name>
</gene>
<feature type="domain" description="Cathepsin propeptide inhibitor" evidence="8">
    <location>
        <begin position="578"/>
        <end position="633"/>
    </location>
</feature>
<dbReference type="Proteomes" id="UP000000763">
    <property type="component" value="Chromosome 4"/>
</dbReference>
<dbReference type="KEGG" id="dosa:Os04g0405700"/>
<dbReference type="PANTHER" id="PTHR31113">
    <property type="entry name" value="UPF0496 PROTEIN 3-RELATED"/>
    <property type="match status" value="1"/>
</dbReference>
<evidence type="ECO:0000256" key="4">
    <source>
        <dbReference type="ARBA" id="ARBA00022989"/>
    </source>
</evidence>
<evidence type="ECO:0000256" key="6">
    <source>
        <dbReference type="SAM" id="MobiDB-lite"/>
    </source>
</evidence>
<reference evidence="10" key="2">
    <citation type="journal article" date="2008" name="Nucleic Acids Res.">
        <title>The rice annotation project database (RAP-DB): 2008 update.</title>
        <authorList>
            <consortium name="The rice annotation project (RAP)"/>
        </authorList>
    </citation>
    <scope>GENOME REANNOTATION</scope>
    <source>
        <strain evidence="10">cv. Nipponbare</strain>
    </source>
</reference>
<evidence type="ECO:0000256" key="1">
    <source>
        <dbReference type="ARBA" id="ARBA00004370"/>
    </source>
</evidence>
<keyword evidence="3 7" id="KW-0812">Transmembrane</keyword>
<reference evidence="9 10" key="1">
    <citation type="journal article" date="2005" name="Nature">
        <title>The map-based sequence of the rice genome.</title>
        <authorList>
            <consortium name="International rice genome sequencing project (IRGSP)"/>
            <person name="Matsumoto T."/>
            <person name="Wu J."/>
            <person name="Kanamori H."/>
            <person name="Katayose Y."/>
            <person name="Fujisawa M."/>
            <person name="Namiki N."/>
            <person name="Mizuno H."/>
            <person name="Yamamoto K."/>
            <person name="Antonio B.A."/>
            <person name="Baba T."/>
            <person name="Sakata K."/>
            <person name="Nagamura Y."/>
            <person name="Aoki H."/>
            <person name="Arikawa K."/>
            <person name="Arita K."/>
            <person name="Bito T."/>
            <person name="Chiden Y."/>
            <person name="Fujitsuka N."/>
            <person name="Fukunaka R."/>
            <person name="Hamada M."/>
            <person name="Harada C."/>
            <person name="Hayashi A."/>
            <person name="Hijishita S."/>
            <person name="Honda M."/>
            <person name="Hosokawa S."/>
            <person name="Ichikawa Y."/>
            <person name="Idonuma A."/>
            <person name="Iijima M."/>
            <person name="Ikeda M."/>
            <person name="Ikeno M."/>
            <person name="Ito K."/>
            <person name="Ito S."/>
            <person name="Ito T."/>
            <person name="Ito Y."/>
            <person name="Ito Y."/>
            <person name="Iwabuchi A."/>
            <person name="Kamiya K."/>
            <person name="Karasawa W."/>
            <person name="Kurita K."/>
            <person name="Katagiri S."/>
            <person name="Kikuta A."/>
            <person name="Kobayashi H."/>
            <person name="Kobayashi N."/>
            <person name="Machita K."/>
            <person name="Maehara T."/>
            <person name="Masukawa M."/>
            <person name="Mizubayashi T."/>
            <person name="Mukai Y."/>
            <person name="Nagasaki H."/>
            <person name="Nagata Y."/>
            <person name="Naito S."/>
            <person name="Nakashima M."/>
            <person name="Nakama Y."/>
            <person name="Nakamichi Y."/>
            <person name="Nakamura M."/>
            <person name="Meguro A."/>
            <person name="Negishi M."/>
            <person name="Ohta I."/>
            <person name="Ohta T."/>
            <person name="Okamoto M."/>
            <person name="Ono N."/>
            <person name="Saji S."/>
            <person name="Sakaguchi M."/>
            <person name="Sakai K."/>
            <person name="Shibata M."/>
            <person name="Shimokawa T."/>
            <person name="Song J."/>
            <person name="Takazaki Y."/>
            <person name="Terasawa K."/>
            <person name="Tsugane M."/>
            <person name="Tsuji K."/>
            <person name="Ueda S."/>
            <person name="Waki K."/>
            <person name="Yamagata H."/>
            <person name="Yamamoto M."/>
            <person name="Yamamoto S."/>
            <person name="Yamane H."/>
            <person name="Yoshiki S."/>
            <person name="Yoshihara R."/>
            <person name="Yukawa K."/>
            <person name="Zhong H."/>
            <person name="Yano M."/>
            <person name="Yuan Q."/>
            <person name="Ouyang S."/>
            <person name="Liu J."/>
            <person name="Jones K.M."/>
            <person name="Gansberger K."/>
            <person name="Moffat K."/>
            <person name="Hill J."/>
            <person name="Bera J."/>
            <person name="Fadrosh D."/>
            <person name="Jin S."/>
            <person name="Johri S."/>
            <person name="Kim M."/>
            <person name="Overton L."/>
            <person name="Reardon M."/>
            <person name="Tsitrin T."/>
            <person name="Vuong H."/>
            <person name="Weaver B."/>
            <person name="Ciecko A."/>
            <person name="Tallon L."/>
            <person name="Jackson J."/>
            <person name="Pai G."/>
            <person name="Aken S.V."/>
            <person name="Utterback T."/>
            <person name="Reidmuller S."/>
            <person name="Feldblyum T."/>
            <person name="Hsiao J."/>
            <person name="Zismann V."/>
            <person name="Iobst S."/>
            <person name="de Vazeille A.R."/>
            <person name="Buell C.R."/>
            <person name="Ying K."/>
            <person name="Li Y."/>
            <person name="Lu T."/>
            <person name="Huang Y."/>
            <person name="Zhao Q."/>
            <person name="Feng Q."/>
            <person name="Zhang L."/>
            <person name="Zhu J."/>
            <person name="Weng Q."/>
            <person name="Mu J."/>
            <person name="Lu Y."/>
            <person name="Fan D."/>
            <person name="Liu Y."/>
            <person name="Guan J."/>
            <person name="Zhang Y."/>
            <person name="Yu S."/>
            <person name="Liu X."/>
            <person name="Zhang Y."/>
            <person name="Hong G."/>
            <person name="Han B."/>
            <person name="Choisne N."/>
            <person name="Demange N."/>
            <person name="Orjeda G."/>
            <person name="Samain S."/>
            <person name="Cattolico L."/>
            <person name="Pelletier E."/>
            <person name="Couloux A."/>
            <person name="Segurens B."/>
            <person name="Wincker P."/>
            <person name="D'Hont A."/>
            <person name="Scarpelli C."/>
            <person name="Weissenbach J."/>
            <person name="Salanoubat M."/>
            <person name="Quetier F."/>
            <person name="Yu Y."/>
            <person name="Kim H.R."/>
            <person name="Rambo T."/>
            <person name="Currie J."/>
            <person name="Collura K."/>
            <person name="Luo M."/>
            <person name="Yang T."/>
            <person name="Ammiraju J.S.S."/>
            <person name="Engler F."/>
            <person name="Soderlund C."/>
            <person name="Wing R.A."/>
            <person name="Palmer L.E."/>
            <person name="de la Bastide M."/>
            <person name="Spiegel L."/>
            <person name="Nascimento L."/>
            <person name="Zutavern T."/>
            <person name="O'Shaughnessy A."/>
            <person name="Dike S."/>
            <person name="Dedhia N."/>
            <person name="Preston R."/>
            <person name="Balija V."/>
            <person name="McCombie W.R."/>
            <person name="Chow T."/>
            <person name="Chen H."/>
            <person name="Chung M."/>
            <person name="Chen C."/>
            <person name="Shaw J."/>
            <person name="Wu H."/>
            <person name="Hsiao K."/>
            <person name="Chao Y."/>
            <person name="Chu M."/>
            <person name="Cheng C."/>
            <person name="Hour A."/>
            <person name="Lee P."/>
            <person name="Lin S."/>
            <person name="Lin Y."/>
            <person name="Liou J."/>
            <person name="Liu S."/>
            <person name="Hsing Y."/>
            <person name="Raghuvanshi S."/>
            <person name="Mohanty A."/>
            <person name="Bharti A.K."/>
            <person name="Gaur A."/>
            <person name="Gupta V."/>
            <person name="Kumar D."/>
            <person name="Ravi V."/>
            <person name="Vij S."/>
            <person name="Kapur A."/>
            <person name="Khurana P."/>
            <person name="Khurana P."/>
            <person name="Khurana J.P."/>
            <person name="Tyagi A.K."/>
            <person name="Gaikwad K."/>
            <person name="Singh A."/>
            <person name="Dalal V."/>
            <person name="Srivastava S."/>
            <person name="Dixit A."/>
            <person name="Pal A.K."/>
            <person name="Ghazi I.A."/>
            <person name="Yadav M."/>
            <person name="Pandit A."/>
            <person name="Bhargava A."/>
            <person name="Sureshbabu K."/>
            <person name="Batra K."/>
            <person name="Sharma T.R."/>
            <person name="Mohapatra T."/>
            <person name="Singh N.K."/>
            <person name="Messing J."/>
            <person name="Nelson A.B."/>
            <person name="Fuks G."/>
            <person name="Kavchok S."/>
            <person name="Keizer G."/>
            <person name="Linton E."/>
            <person name="Llaca V."/>
            <person name="Song R."/>
            <person name="Tanyolac B."/>
            <person name="Young S."/>
            <person name="Ho-Il K."/>
            <person name="Hahn J.H."/>
            <person name="Sangsakoo G."/>
            <person name="Vanavichit A."/>
            <person name="de Mattos Luiz.A.T."/>
            <person name="Zimmer P.D."/>
            <person name="Malone G."/>
            <person name="Dellagostin O."/>
            <person name="de Oliveira A.C."/>
            <person name="Bevan M."/>
            <person name="Bancroft I."/>
            <person name="Minx P."/>
            <person name="Cordum H."/>
            <person name="Wilson R."/>
            <person name="Cheng Z."/>
            <person name="Jin W."/>
            <person name="Jiang J."/>
            <person name="Leong S.A."/>
            <person name="Iwama H."/>
            <person name="Gojobori T."/>
            <person name="Itoh T."/>
            <person name="Niimura Y."/>
            <person name="Fujii Y."/>
            <person name="Habara T."/>
            <person name="Sakai H."/>
            <person name="Sato Y."/>
            <person name="Wilson G."/>
            <person name="Kumar K."/>
            <person name="McCouch S."/>
            <person name="Juretic N."/>
            <person name="Hoen D."/>
            <person name="Wright S."/>
            <person name="Bruskiewich R."/>
            <person name="Bureau T."/>
            <person name="Miyao A."/>
            <person name="Hirochika H."/>
            <person name="Nishikawa T."/>
            <person name="Kadowaki K."/>
            <person name="Sugiura M."/>
            <person name="Burr B."/>
            <person name="Sasaki T."/>
        </authorList>
    </citation>
    <scope>NUCLEOTIDE SEQUENCE [LARGE SCALE GENOMIC DNA]</scope>
    <source>
        <strain evidence="10">cv. Nipponbare</strain>
    </source>
</reference>